<feature type="transmembrane region" description="Helical" evidence="1">
    <location>
        <begin position="59"/>
        <end position="80"/>
    </location>
</feature>
<dbReference type="RefSeq" id="WP_219203183.1">
    <property type="nucleotide sequence ID" value="NZ_JAHWQX010000004.1"/>
</dbReference>
<protein>
    <submittedName>
        <fullName evidence="2">DUF1467 family protein</fullName>
    </submittedName>
</protein>
<reference evidence="2" key="1">
    <citation type="submission" date="2021-07" db="EMBL/GenBank/DDBJ databases">
        <title>Pseudohoeflea marina sp. nov. a polyhydroxyalcanoate-producing bacterium.</title>
        <authorList>
            <person name="Zheng W."/>
            <person name="Yu S."/>
            <person name="Huang Y."/>
        </authorList>
    </citation>
    <scope>NUCLEOTIDE SEQUENCE</scope>
    <source>
        <strain evidence="2">DP4N28-3</strain>
    </source>
</reference>
<name>A0ABS6WSE7_9HYPH</name>
<evidence type="ECO:0000256" key="1">
    <source>
        <dbReference type="SAM" id="Phobius"/>
    </source>
</evidence>
<proteinExistence type="predicted"/>
<feature type="transmembrane region" description="Helical" evidence="1">
    <location>
        <begin position="6"/>
        <end position="25"/>
    </location>
</feature>
<evidence type="ECO:0000313" key="2">
    <source>
        <dbReference type="EMBL" id="MBW3098882.1"/>
    </source>
</evidence>
<keyword evidence="3" id="KW-1185">Reference proteome</keyword>
<sequence>MGIGTGFAVFFIIWWLMLFAVLPFYGKRSQADADDVTPGTVESAPAAFRFSAVFLRTTLVAAVVFAAYYVLTVYAGITFADVTALFPDFR</sequence>
<keyword evidence="1" id="KW-1133">Transmembrane helix</keyword>
<dbReference type="Pfam" id="PF07330">
    <property type="entry name" value="DUF1467"/>
    <property type="match status" value="1"/>
</dbReference>
<accession>A0ABS6WSE7</accession>
<dbReference type="EMBL" id="JAHWQX010000004">
    <property type="protein sequence ID" value="MBW3098882.1"/>
    <property type="molecule type" value="Genomic_DNA"/>
</dbReference>
<comment type="caution">
    <text evidence="2">The sequence shown here is derived from an EMBL/GenBank/DDBJ whole genome shotgun (WGS) entry which is preliminary data.</text>
</comment>
<dbReference type="Proteomes" id="UP001430804">
    <property type="component" value="Unassembled WGS sequence"/>
</dbReference>
<dbReference type="InterPro" id="IPR009935">
    <property type="entry name" value="DUF1467"/>
</dbReference>
<gene>
    <name evidence="2" type="ORF">KY465_16505</name>
</gene>
<keyword evidence="1" id="KW-0472">Membrane</keyword>
<organism evidence="2 3">
    <name type="scientific">Pseudohoeflea coraliihabitans</name>
    <dbReference type="NCBI Taxonomy" id="2860393"/>
    <lineage>
        <taxon>Bacteria</taxon>
        <taxon>Pseudomonadati</taxon>
        <taxon>Pseudomonadota</taxon>
        <taxon>Alphaproteobacteria</taxon>
        <taxon>Hyphomicrobiales</taxon>
        <taxon>Rhizobiaceae</taxon>
        <taxon>Pseudohoeflea</taxon>
    </lineage>
</organism>
<keyword evidence="1" id="KW-0812">Transmembrane</keyword>
<evidence type="ECO:0000313" key="3">
    <source>
        <dbReference type="Proteomes" id="UP001430804"/>
    </source>
</evidence>